<dbReference type="InParanoid" id="E3MZP5"/>
<dbReference type="PROSITE" id="PS50097">
    <property type="entry name" value="BTB"/>
    <property type="match status" value="1"/>
</dbReference>
<evidence type="ECO:0000259" key="1">
    <source>
        <dbReference type="PROSITE" id="PS50097"/>
    </source>
</evidence>
<gene>
    <name evidence="2" type="ORF">CRE_06880</name>
</gene>
<feature type="domain" description="BTB" evidence="1">
    <location>
        <begin position="95"/>
        <end position="163"/>
    </location>
</feature>
<dbReference type="eggNOG" id="ENOG502RFNH">
    <property type="taxonomic scope" value="Eukaryota"/>
</dbReference>
<accession>E3MZP5</accession>
<sequence>MTSCTINFKWKFDWSELKKQGVDEITGVIIVKSAEEEYRSAEKLELKLSEDDQVATNLIVSAMYFDICNYEYYLIPHHASGKRDYEEMFAPSDQNDTILVVEGKKLHVNKTFLSYHSKDFRALFSCLESKELKMDEIPIRYVSFEDFALLLRTFYSNPVFVTDATVEKLLELARRFLVSSVIKVSEHHLLNMSKLDNQKMLCLADEYRLPKLLEKCIYELNTMEKAKQMKQSKEFKKLSDETKAKIVDRFFKLAHI</sequence>
<dbReference type="Gene3D" id="3.30.710.10">
    <property type="entry name" value="Potassium Channel Kv1.1, Chain A"/>
    <property type="match status" value="1"/>
</dbReference>
<dbReference type="InterPro" id="IPR011333">
    <property type="entry name" value="SKP1/BTB/POZ_sf"/>
</dbReference>
<proteinExistence type="predicted"/>
<dbReference type="Proteomes" id="UP000008281">
    <property type="component" value="Unassembled WGS sequence"/>
</dbReference>
<dbReference type="SMART" id="SM00225">
    <property type="entry name" value="BTB"/>
    <property type="match status" value="1"/>
</dbReference>
<evidence type="ECO:0000313" key="2">
    <source>
        <dbReference type="EMBL" id="EFP13062.1"/>
    </source>
</evidence>
<dbReference type="Pfam" id="PF00651">
    <property type="entry name" value="BTB"/>
    <property type="match status" value="1"/>
</dbReference>
<protein>
    <recommendedName>
        <fullName evidence="1">BTB domain-containing protein</fullName>
    </recommendedName>
</protein>
<dbReference type="HOGENOM" id="CLU_036654_0_1_1"/>
<dbReference type="InterPro" id="IPR000210">
    <property type="entry name" value="BTB/POZ_dom"/>
</dbReference>
<evidence type="ECO:0000313" key="3">
    <source>
        <dbReference type="Proteomes" id="UP000008281"/>
    </source>
</evidence>
<keyword evidence="3" id="KW-1185">Reference proteome</keyword>
<dbReference type="AlphaFoldDB" id="E3MZP5"/>
<dbReference type="CDD" id="cd01165">
    <property type="entry name" value="BTB_POZ"/>
    <property type="match status" value="1"/>
</dbReference>
<dbReference type="SUPFAM" id="SSF54695">
    <property type="entry name" value="POZ domain"/>
    <property type="match status" value="1"/>
</dbReference>
<dbReference type="PANTHER" id="PTHR22744:SF14">
    <property type="entry name" value="BTB DOMAIN-CONTAINING PROTEIN-RELATED"/>
    <property type="match status" value="1"/>
</dbReference>
<organism evidence="3">
    <name type="scientific">Caenorhabditis remanei</name>
    <name type="common">Caenorhabditis vulgaris</name>
    <dbReference type="NCBI Taxonomy" id="31234"/>
    <lineage>
        <taxon>Eukaryota</taxon>
        <taxon>Metazoa</taxon>
        <taxon>Ecdysozoa</taxon>
        <taxon>Nematoda</taxon>
        <taxon>Chromadorea</taxon>
        <taxon>Rhabditida</taxon>
        <taxon>Rhabditina</taxon>
        <taxon>Rhabditomorpha</taxon>
        <taxon>Rhabditoidea</taxon>
        <taxon>Rhabditidae</taxon>
        <taxon>Peloderinae</taxon>
        <taxon>Caenorhabditis</taxon>
    </lineage>
</organism>
<dbReference type="STRING" id="31234.E3MZP5"/>
<reference evidence="2" key="1">
    <citation type="submission" date="2007-07" db="EMBL/GenBank/DDBJ databases">
        <title>PCAP assembly of the Caenorhabditis remanei genome.</title>
        <authorList>
            <consortium name="The Caenorhabditis remanei Sequencing Consortium"/>
            <person name="Wilson R.K."/>
        </authorList>
    </citation>
    <scope>NUCLEOTIDE SEQUENCE [LARGE SCALE GENOMIC DNA]</scope>
    <source>
        <strain evidence="2">PB4641</strain>
    </source>
</reference>
<dbReference type="EMBL" id="DS268501">
    <property type="protein sequence ID" value="EFP13062.1"/>
    <property type="molecule type" value="Genomic_DNA"/>
</dbReference>
<name>E3MZP5_CAERE</name>
<dbReference type="PANTHER" id="PTHR22744">
    <property type="entry name" value="HELIX LOOP HELIX PROTEIN 21-RELATED"/>
    <property type="match status" value="1"/>
</dbReference>